<comment type="caution">
    <text evidence="1">The sequence shown here is derived from an EMBL/GenBank/DDBJ whole genome shotgun (WGS) entry which is preliminary data.</text>
</comment>
<dbReference type="AlphaFoldDB" id="A0AAW4FMF3"/>
<evidence type="ECO:0000313" key="2">
    <source>
        <dbReference type="Proteomes" id="UP000744980"/>
    </source>
</evidence>
<keyword evidence="2" id="KW-1185">Reference proteome</keyword>
<dbReference type="RefSeq" id="WP_038575712.1">
    <property type="nucleotide sequence ID" value="NZ_CP083370.1"/>
</dbReference>
<protein>
    <submittedName>
        <fullName evidence="1">Uncharacterized protein</fullName>
    </submittedName>
</protein>
<dbReference type="EMBL" id="WXFA01000010">
    <property type="protein sequence ID" value="MBM3092469.1"/>
    <property type="molecule type" value="Genomic_DNA"/>
</dbReference>
<reference evidence="1 2" key="1">
    <citation type="submission" date="2020-01" db="EMBL/GenBank/DDBJ databases">
        <title>Draft genome assembly of Ensifer adhaerens T173.</title>
        <authorList>
            <person name="Craig J.E."/>
            <person name="Stinchcombe J.R."/>
        </authorList>
    </citation>
    <scope>NUCLEOTIDE SEQUENCE [LARGE SCALE GENOMIC DNA]</scope>
    <source>
        <strain evidence="1 2">T173</strain>
    </source>
</reference>
<name>A0AAW4FMF3_9HYPH</name>
<evidence type="ECO:0000313" key="1">
    <source>
        <dbReference type="EMBL" id="MBM3092469.1"/>
    </source>
</evidence>
<sequence length="69" mass="7782">MRLSLPRKTQALTASLLLGPERKPQLEVDYPHSLQRETDPEKDHRVDLVVARSVDLSERILAVAPTPKV</sequence>
<proteinExistence type="predicted"/>
<organism evidence="1 2">
    <name type="scientific">Ensifer canadensis</name>
    <dbReference type="NCBI Taxonomy" id="555315"/>
    <lineage>
        <taxon>Bacteria</taxon>
        <taxon>Pseudomonadati</taxon>
        <taxon>Pseudomonadota</taxon>
        <taxon>Alphaproteobacteria</taxon>
        <taxon>Hyphomicrobiales</taxon>
        <taxon>Rhizobiaceae</taxon>
        <taxon>Sinorhizobium/Ensifer group</taxon>
        <taxon>Ensifer</taxon>
    </lineage>
</organism>
<accession>A0AAW4FMF3</accession>
<gene>
    <name evidence="1" type="ORF">GFB56_16850</name>
</gene>
<dbReference type="Proteomes" id="UP000744980">
    <property type="component" value="Unassembled WGS sequence"/>
</dbReference>